<dbReference type="Pfam" id="PF13344">
    <property type="entry name" value="Hydrolase_6"/>
    <property type="match status" value="1"/>
</dbReference>
<organism evidence="1 2">
    <name type="scientific">Sphingomonas edaphi</name>
    <dbReference type="NCBI Taxonomy" id="2315689"/>
    <lineage>
        <taxon>Bacteria</taxon>
        <taxon>Pseudomonadati</taxon>
        <taxon>Pseudomonadota</taxon>
        <taxon>Alphaproteobacteria</taxon>
        <taxon>Sphingomonadales</taxon>
        <taxon>Sphingomonadaceae</taxon>
        <taxon>Sphingomonas</taxon>
    </lineage>
</organism>
<evidence type="ECO:0000313" key="1">
    <source>
        <dbReference type="EMBL" id="RIX31687.1"/>
    </source>
</evidence>
<proteinExistence type="predicted"/>
<dbReference type="InterPro" id="IPR006356">
    <property type="entry name" value="HAD-SF_hydro_IIA_hyp3"/>
</dbReference>
<name>A0A418Q1F2_9SPHN</name>
<keyword evidence="1" id="KW-0378">Hydrolase</keyword>
<dbReference type="PANTHER" id="PTHR19288">
    <property type="entry name" value="4-NITROPHENYLPHOSPHATASE-RELATED"/>
    <property type="match status" value="1"/>
</dbReference>
<comment type="caution">
    <text evidence="1">The sequence shown here is derived from an EMBL/GenBank/DDBJ whole genome shotgun (WGS) entry which is preliminary data.</text>
</comment>
<reference evidence="1 2" key="1">
    <citation type="submission" date="2018-09" db="EMBL/GenBank/DDBJ databases">
        <title>Sphingomonas sp. DAC4.</title>
        <authorList>
            <person name="Seo T."/>
        </authorList>
    </citation>
    <scope>NUCLEOTIDE SEQUENCE [LARGE SCALE GENOMIC DNA]</scope>
    <source>
        <strain evidence="1 2">DAC4</strain>
    </source>
</reference>
<dbReference type="NCBIfam" id="TIGR01460">
    <property type="entry name" value="HAD-SF-IIA"/>
    <property type="match status" value="1"/>
</dbReference>
<dbReference type="InterPro" id="IPR006357">
    <property type="entry name" value="HAD-SF_hydro_IIA"/>
</dbReference>
<dbReference type="InterPro" id="IPR023214">
    <property type="entry name" value="HAD_sf"/>
</dbReference>
<gene>
    <name evidence="1" type="ORF">D3M59_01355</name>
</gene>
<dbReference type="GO" id="GO:0016791">
    <property type="term" value="F:phosphatase activity"/>
    <property type="evidence" value="ECO:0007669"/>
    <property type="project" value="TreeGrafter"/>
</dbReference>
<dbReference type="Proteomes" id="UP000285023">
    <property type="component" value="Unassembled WGS sequence"/>
</dbReference>
<dbReference type="GO" id="GO:0005737">
    <property type="term" value="C:cytoplasm"/>
    <property type="evidence" value="ECO:0007669"/>
    <property type="project" value="TreeGrafter"/>
</dbReference>
<dbReference type="NCBIfam" id="TIGR01459">
    <property type="entry name" value="HAD-SF-IIA-hyp4"/>
    <property type="match status" value="1"/>
</dbReference>
<dbReference type="PANTHER" id="PTHR19288:SF90">
    <property type="entry name" value="OS08G0542600 PROTEIN"/>
    <property type="match status" value="1"/>
</dbReference>
<dbReference type="EMBL" id="QXTF01000001">
    <property type="protein sequence ID" value="RIX31687.1"/>
    <property type="molecule type" value="Genomic_DNA"/>
</dbReference>
<dbReference type="InterPro" id="IPR036412">
    <property type="entry name" value="HAD-like_sf"/>
</dbReference>
<accession>A0A418Q1F2</accession>
<sequence>MPNDAQCYWRFGLCDGRQPGRRPRGAGGPHACRAANAGVSPLDRLDRRYTAIFCDIWGVVHDGAGLLPGVLERFERFRSEGRTVVLLTNAPRPADTVQAQLDRFGLPRDLYAAITSSGEAGIAALTDPTRPVGFIGTEADRSDLLRHGVMLADEQFTELACTGLDEPSGDPADYTERLETLAAHHVRMHCLNPDRVVIHQGRREACAGALADIYEGLGGEVVWYGKPHGPIYDHARKLAGNTSKEAMLAIGDGLPTDILGAARYGIDAVFVSHGIHEGEPVPDDFARRHGLGDWHPIITVPGLA</sequence>
<dbReference type="Gene3D" id="3.40.50.1000">
    <property type="entry name" value="HAD superfamily/HAD-like"/>
    <property type="match status" value="2"/>
</dbReference>
<protein>
    <submittedName>
        <fullName evidence="1">TIGR01459 family HAD-type hydrolase</fullName>
    </submittedName>
</protein>
<dbReference type="AlphaFoldDB" id="A0A418Q1F2"/>
<evidence type="ECO:0000313" key="2">
    <source>
        <dbReference type="Proteomes" id="UP000285023"/>
    </source>
</evidence>
<keyword evidence="2" id="KW-1185">Reference proteome</keyword>
<dbReference type="SUPFAM" id="SSF56784">
    <property type="entry name" value="HAD-like"/>
    <property type="match status" value="1"/>
</dbReference>
<dbReference type="Pfam" id="PF13242">
    <property type="entry name" value="Hydrolase_like"/>
    <property type="match status" value="1"/>
</dbReference>